<dbReference type="VEuPathDB" id="MicrosporidiaDB:NAPIS_ORF01005"/>
<evidence type="ECO:0000313" key="2">
    <source>
        <dbReference type="Proteomes" id="UP000053780"/>
    </source>
</evidence>
<name>T0MDU1_9MICR</name>
<reference evidence="1 2" key="1">
    <citation type="journal article" date="2013" name="BMC Genomics">
        <title>Genome sequencing and comparative genomics of honey bee microsporidia, Nosema apis reveal novel insights into host-parasite interactions.</title>
        <authorList>
            <person name="Chen Yp."/>
            <person name="Pettis J.S."/>
            <person name="Zhao Y."/>
            <person name="Liu X."/>
            <person name="Tallon L.J."/>
            <person name="Sadzewicz L.D."/>
            <person name="Li R."/>
            <person name="Zheng H."/>
            <person name="Huang S."/>
            <person name="Zhang X."/>
            <person name="Hamilton M.C."/>
            <person name="Pernal S.F."/>
            <person name="Melathopoulos A.P."/>
            <person name="Yan X."/>
            <person name="Evans J.D."/>
        </authorList>
    </citation>
    <scope>NUCLEOTIDE SEQUENCE [LARGE SCALE GENOMIC DNA]</scope>
    <source>
        <strain evidence="1 2">BRL 01</strain>
    </source>
</reference>
<dbReference type="AlphaFoldDB" id="T0MDU1"/>
<keyword evidence="2" id="KW-1185">Reference proteome</keyword>
<proteinExistence type="predicted"/>
<gene>
    <name evidence="1" type="ORF">NAPIS_ORF01005</name>
</gene>
<accession>T0MDU1</accession>
<organism evidence="1 2">
    <name type="scientific">Vairimorpha apis BRL 01</name>
    <dbReference type="NCBI Taxonomy" id="1037528"/>
    <lineage>
        <taxon>Eukaryota</taxon>
        <taxon>Fungi</taxon>
        <taxon>Fungi incertae sedis</taxon>
        <taxon>Microsporidia</taxon>
        <taxon>Nosematidae</taxon>
        <taxon>Vairimorpha</taxon>
    </lineage>
</organism>
<evidence type="ECO:0000313" key="1">
    <source>
        <dbReference type="EMBL" id="EQB61416.1"/>
    </source>
</evidence>
<dbReference type="EMBL" id="KE647141">
    <property type="protein sequence ID" value="EQB61416.1"/>
    <property type="molecule type" value="Genomic_DNA"/>
</dbReference>
<sequence length="108" mass="13115">MQYQNLIKKEFDFCINKDKSNDFLLNESIKYNLKNNLNYKEIKVIFNLILENYKLFLLDENKEFSEYYKIVLSDKSQKLISFTINGCIMFSDMIKKIFVDEDFYVFLI</sequence>
<protein>
    <submittedName>
        <fullName evidence="1">Uncharacterized protein</fullName>
    </submittedName>
</protein>
<dbReference type="Proteomes" id="UP000053780">
    <property type="component" value="Unassembled WGS sequence"/>
</dbReference>
<dbReference type="HOGENOM" id="CLU_2197668_0_0_1"/>